<evidence type="ECO:0000313" key="1">
    <source>
        <dbReference type="EMBL" id="KKN52228.1"/>
    </source>
</evidence>
<gene>
    <name evidence="1" type="ORF">LCGC14_0614480</name>
</gene>
<proteinExistence type="predicted"/>
<sequence length="70" mass="8454">MDIETWRRNFSAAPAYKRYTLFRALQTLNEWGPFRKEFEPEGLVRLQEIFREELDCKARSFILSKEDDHG</sequence>
<dbReference type="EMBL" id="LAZR01001027">
    <property type="protein sequence ID" value="KKN52228.1"/>
    <property type="molecule type" value="Genomic_DNA"/>
</dbReference>
<reference evidence="1" key="1">
    <citation type="journal article" date="2015" name="Nature">
        <title>Complex archaea that bridge the gap between prokaryotes and eukaryotes.</title>
        <authorList>
            <person name="Spang A."/>
            <person name="Saw J.H."/>
            <person name="Jorgensen S.L."/>
            <person name="Zaremba-Niedzwiedzka K."/>
            <person name="Martijn J."/>
            <person name="Lind A.E."/>
            <person name="van Eijk R."/>
            <person name="Schleper C."/>
            <person name="Guy L."/>
            <person name="Ettema T.J."/>
        </authorList>
    </citation>
    <scope>NUCLEOTIDE SEQUENCE</scope>
</reference>
<dbReference type="AlphaFoldDB" id="A0A0F9UF16"/>
<accession>A0A0F9UF16</accession>
<organism evidence="1">
    <name type="scientific">marine sediment metagenome</name>
    <dbReference type="NCBI Taxonomy" id="412755"/>
    <lineage>
        <taxon>unclassified sequences</taxon>
        <taxon>metagenomes</taxon>
        <taxon>ecological metagenomes</taxon>
    </lineage>
</organism>
<protein>
    <submittedName>
        <fullName evidence="1">Uncharacterized protein</fullName>
    </submittedName>
</protein>
<comment type="caution">
    <text evidence="1">The sequence shown here is derived from an EMBL/GenBank/DDBJ whole genome shotgun (WGS) entry which is preliminary data.</text>
</comment>
<name>A0A0F9UF16_9ZZZZ</name>